<keyword evidence="5" id="KW-1185">Reference proteome</keyword>
<dbReference type="RefSeq" id="WP_344981205.1">
    <property type="nucleotide sequence ID" value="NZ_BAABFN010000022.1"/>
</dbReference>
<evidence type="ECO:0000256" key="1">
    <source>
        <dbReference type="ARBA" id="ARBA00008324"/>
    </source>
</evidence>
<accession>A0ABP8G7E0</accession>
<dbReference type="PANTHER" id="PTHR43240:SF5">
    <property type="entry name" value="1,4-DIHYDROXY-2-NAPHTHOYL-COA THIOESTERASE 1"/>
    <property type="match status" value="1"/>
</dbReference>
<proteinExistence type="inferred from homology"/>
<name>A0ABP8G7E0_9BACT</name>
<evidence type="ECO:0000313" key="5">
    <source>
        <dbReference type="Proteomes" id="UP001501207"/>
    </source>
</evidence>
<protein>
    <submittedName>
        <fullName evidence="4">Hotdog fold thioesterase</fullName>
    </submittedName>
</protein>
<evidence type="ECO:0000256" key="2">
    <source>
        <dbReference type="ARBA" id="ARBA00022801"/>
    </source>
</evidence>
<dbReference type="Pfam" id="PF03061">
    <property type="entry name" value="4HBT"/>
    <property type="match status" value="1"/>
</dbReference>
<evidence type="ECO:0000259" key="3">
    <source>
        <dbReference type="Pfam" id="PF03061"/>
    </source>
</evidence>
<dbReference type="Gene3D" id="3.10.129.10">
    <property type="entry name" value="Hotdog Thioesterase"/>
    <property type="match status" value="1"/>
</dbReference>
<dbReference type="EMBL" id="BAABFN010000022">
    <property type="protein sequence ID" value="GAA4318818.1"/>
    <property type="molecule type" value="Genomic_DNA"/>
</dbReference>
<dbReference type="InterPro" id="IPR003736">
    <property type="entry name" value="PAAI_dom"/>
</dbReference>
<evidence type="ECO:0000313" key="4">
    <source>
        <dbReference type="EMBL" id="GAA4318818.1"/>
    </source>
</evidence>
<dbReference type="NCBIfam" id="TIGR00369">
    <property type="entry name" value="unchar_dom_1"/>
    <property type="match status" value="1"/>
</dbReference>
<keyword evidence="2" id="KW-0378">Hydrolase</keyword>
<dbReference type="SUPFAM" id="SSF54637">
    <property type="entry name" value="Thioesterase/thiol ester dehydrase-isomerase"/>
    <property type="match status" value="1"/>
</dbReference>
<organism evidence="4 5">
    <name type="scientific">Compostibacter hankyongensis</name>
    <dbReference type="NCBI Taxonomy" id="1007089"/>
    <lineage>
        <taxon>Bacteria</taxon>
        <taxon>Pseudomonadati</taxon>
        <taxon>Bacteroidota</taxon>
        <taxon>Chitinophagia</taxon>
        <taxon>Chitinophagales</taxon>
        <taxon>Chitinophagaceae</taxon>
        <taxon>Compostibacter</taxon>
    </lineage>
</organism>
<comment type="similarity">
    <text evidence="1">Belongs to the thioesterase PaaI family.</text>
</comment>
<feature type="domain" description="Thioesterase" evidence="3">
    <location>
        <begin position="55"/>
        <end position="130"/>
    </location>
</feature>
<dbReference type="Proteomes" id="UP001501207">
    <property type="component" value="Unassembled WGS sequence"/>
</dbReference>
<dbReference type="CDD" id="cd03443">
    <property type="entry name" value="PaaI_thioesterase"/>
    <property type="match status" value="1"/>
</dbReference>
<reference evidence="5" key="1">
    <citation type="journal article" date="2019" name="Int. J. Syst. Evol. Microbiol.">
        <title>The Global Catalogue of Microorganisms (GCM) 10K type strain sequencing project: providing services to taxonomists for standard genome sequencing and annotation.</title>
        <authorList>
            <consortium name="The Broad Institute Genomics Platform"/>
            <consortium name="The Broad Institute Genome Sequencing Center for Infectious Disease"/>
            <person name="Wu L."/>
            <person name="Ma J."/>
        </authorList>
    </citation>
    <scope>NUCLEOTIDE SEQUENCE [LARGE SCALE GENOMIC DNA]</scope>
    <source>
        <strain evidence="5">JCM 17664</strain>
    </source>
</reference>
<dbReference type="InterPro" id="IPR029069">
    <property type="entry name" value="HotDog_dom_sf"/>
</dbReference>
<dbReference type="PANTHER" id="PTHR43240">
    <property type="entry name" value="1,4-DIHYDROXY-2-NAPHTHOYL-COA THIOESTERASE 1"/>
    <property type="match status" value="1"/>
</dbReference>
<gene>
    <name evidence="4" type="ORF">GCM10023143_31850</name>
</gene>
<dbReference type="InterPro" id="IPR006683">
    <property type="entry name" value="Thioestr_dom"/>
</dbReference>
<comment type="caution">
    <text evidence="4">The sequence shown here is derived from an EMBL/GenBank/DDBJ whole genome shotgun (WGS) entry which is preliminary data.</text>
</comment>
<sequence length="145" mass="15476">MHHTIWHSLDISLDALNERNAGTMADFLGIEFTEIGNNYLRATMPVNERTLQPRGILHGGAAAALIETIGSVASSMVIDPGVFVCAGIAVNANHVRSVGKGFVHAVATALHIGSSTHVWEVRVKDDEDALISAGRLTVAVLRKNK</sequence>